<accession>A0A937A5L4</accession>
<dbReference type="SUPFAM" id="SSF48179">
    <property type="entry name" value="6-phosphogluconate dehydrogenase C-terminal domain-like"/>
    <property type="match status" value="1"/>
</dbReference>
<evidence type="ECO:0000259" key="1">
    <source>
        <dbReference type="Pfam" id="PF00725"/>
    </source>
</evidence>
<evidence type="ECO:0000313" key="3">
    <source>
        <dbReference type="Proteomes" id="UP000642920"/>
    </source>
</evidence>
<dbReference type="Proteomes" id="UP000642920">
    <property type="component" value="Unassembled WGS sequence"/>
</dbReference>
<sequence length="222" mass="25591">MNILIVGSAENYNEASNRLKDHKLHHVEDLSAIDEDLFFSIELVFDFISHETPESLSFYEQNPELIVFLNSVMSTFSEIMLYADPVKNQVYGFNGLPTFFDRPILECTVPTGGKKQSLKEVMNKLGWDFEVVEDRVAMATPRIICMIINEAFYTVQEGTASKEDIDQGMKLGTNYPFGPFEWADKIGIENVFEILNNIYEDTREERYKICPLLKKEYLQSLN</sequence>
<feature type="domain" description="3-hydroxyacyl-CoA dehydrogenase C-terminal" evidence="1">
    <location>
        <begin position="140"/>
        <end position="215"/>
    </location>
</feature>
<dbReference type="GO" id="GO:0006631">
    <property type="term" value="P:fatty acid metabolic process"/>
    <property type="evidence" value="ECO:0007669"/>
    <property type="project" value="InterPro"/>
</dbReference>
<dbReference type="InterPro" id="IPR006108">
    <property type="entry name" value="3HC_DH_C"/>
</dbReference>
<gene>
    <name evidence="2" type="ORF">JKP34_02360</name>
</gene>
<proteinExistence type="predicted"/>
<dbReference type="GO" id="GO:0016616">
    <property type="term" value="F:oxidoreductase activity, acting on the CH-OH group of donors, NAD or NADP as acceptor"/>
    <property type="evidence" value="ECO:0007669"/>
    <property type="project" value="InterPro"/>
</dbReference>
<dbReference type="RefSeq" id="WP_201917309.1">
    <property type="nucleotide sequence ID" value="NZ_JAERQG010000001.1"/>
</dbReference>
<organism evidence="2 3">
    <name type="scientific">Marivirga atlantica</name>
    <dbReference type="NCBI Taxonomy" id="1548457"/>
    <lineage>
        <taxon>Bacteria</taxon>
        <taxon>Pseudomonadati</taxon>
        <taxon>Bacteroidota</taxon>
        <taxon>Cytophagia</taxon>
        <taxon>Cytophagales</taxon>
        <taxon>Marivirgaceae</taxon>
        <taxon>Marivirga</taxon>
    </lineage>
</organism>
<evidence type="ECO:0000313" key="2">
    <source>
        <dbReference type="EMBL" id="MBL0764077.1"/>
    </source>
</evidence>
<dbReference type="PANTHER" id="PTHR48075">
    <property type="entry name" value="3-HYDROXYACYL-COA DEHYDROGENASE FAMILY PROTEIN"/>
    <property type="match status" value="1"/>
</dbReference>
<name>A0A937A5L4_9BACT</name>
<reference evidence="2" key="1">
    <citation type="submission" date="2021-01" db="EMBL/GenBank/DDBJ databases">
        <title>Marivirga sp. nov., isolated from intertidal surface sediments.</title>
        <authorList>
            <person name="Zhang M."/>
        </authorList>
    </citation>
    <scope>NUCLEOTIDE SEQUENCE</scope>
    <source>
        <strain evidence="2">SM1354</strain>
    </source>
</reference>
<dbReference type="PANTHER" id="PTHR48075:SF5">
    <property type="entry name" value="3-HYDROXYBUTYRYL-COA DEHYDROGENASE"/>
    <property type="match status" value="1"/>
</dbReference>
<protein>
    <submittedName>
        <fullName evidence="2">3-hydroxyacyl-CoA dehydrogenase</fullName>
    </submittedName>
</protein>
<keyword evidence="3" id="KW-1185">Reference proteome</keyword>
<dbReference type="Gene3D" id="1.10.1040.10">
    <property type="entry name" value="N-(1-d-carboxylethyl)-l-norvaline Dehydrogenase, domain 2"/>
    <property type="match status" value="1"/>
</dbReference>
<dbReference type="InterPro" id="IPR008927">
    <property type="entry name" value="6-PGluconate_DH-like_C_sf"/>
</dbReference>
<comment type="caution">
    <text evidence="2">The sequence shown here is derived from an EMBL/GenBank/DDBJ whole genome shotgun (WGS) entry which is preliminary data.</text>
</comment>
<dbReference type="Pfam" id="PF00725">
    <property type="entry name" value="3HCDH"/>
    <property type="match status" value="1"/>
</dbReference>
<dbReference type="InterPro" id="IPR013328">
    <property type="entry name" value="6PGD_dom2"/>
</dbReference>
<dbReference type="AlphaFoldDB" id="A0A937A5L4"/>
<dbReference type="EMBL" id="JAERQG010000001">
    <property type="protein sequence ID" value="MBL0764077.1"/>
    <property type="molecule type" value="Genomic_DNA"/>
</dbReference>